<feature type="compositionally biased region" description="Polar residues" evidence="1">
    <location>
        <begin position="285"/>
        <end position="295"/>
    </location>
</feature>
<reference evidence="2 3" key="1">
    <citation type="journal article" date="2024" name="Nat. Commun.">
        <title>Phylogenomics reveals the evolutionary origins of lichenization in chlorophyte algae.</title>
        <authorList>
            <person name="Puginier C."/>
            <person name="Libourel C."/>
            <person name="Otte J."/>
            <person name="Skaloud P."/>
            <person name="Haon M."/>
            <person name="Grisel S."/>
            <person name="Petersen M."/>
            <person name="Berrin J.G."/>
            <person name="Delaux P.M."/>
            <person name="Dal Grande F."/>
            <person name="Keller J."/>
        </authorList>
    </citation>
    <scope>NUCLEOTIDE SEQUENCE [LARGE SCALE GENOMIC DNA]</scope>
    <source>
        <strain evidence="2 3">SAG 216-7</strain>
    </source>
</reference>
<keyword evidence="3" id="KW-1185">Reference proteome</keyword>
<gene>
    <name evidence="2" type="ORF">WJX75_007451</name>
</gene>
<dbReference type="EMBL" id="JALJOT010000018">
    <property type="protein sequence ID" value="KAK9901339.1"/>
    <property type="molecule type" value="Genomic_DNA"/>
</dbReference>
<sequence length="360" mass="40385">MMSAWISRWKVPENITLVSSQADYRDTLPTRPEEVAEQLASVVQDGRWTLGLVECWGSRERLIKPAVHVPCCPSFRFNPFAWRGLCFGRTCAECYWFGIDRTRWSRTTHALALGREYSEPFHGLGKNYPTDIANLCMFVCCLGCEMGLGIGQIVSVCGNYGLNFAAPFTCHAREKMRRQFKLPPAFCLPPGIDDCIVHCFCTYCASHQEMREAVVRGLDGPGISPLDVHPSSWAHVEGFEAEMEHRQHKLAALQEEGVLFLPFEQRMTRDMKALRERRQARRETASLSGKSSRSQEAPPRMDSGHHASLLDNGPEQHMAGDVEMAMRHAHGEPDLAAELAAVASVPPRPSKLKRSNSIVF</sequence>
<dbReference type="Proteomes" id="UP001491310">
    <property type="component" value="Unassembled WGS sequence"/>
</dbReference>
<comment type="caution">
    <text evidence="2">The sequence shown here is derived from an EMBL/GenBank/DDBJ whole genome shotgun (WGS) entry which is preliminary data.</text>
</comment>
<evidence type="ECO:0000313" key="2">
    <source>
        <dbReference type="EMBL" id="KAK9901339.1"/>
    </source>
</evidence>
<evidence type="ECO:0000313" key="3">
    <source>
        <dbReference type="Proteomes" id="UP001491310"/>
    </source>
</evidence>
<name>A0ABR2YB16_9CHLO</name>
<feature type="region of interest" description="Disordered" evidence="1">
    <location>
        <begin position="275"/>
        <end position="315"/>
    </location>
</feature>
<evidence type="ECO:0000256" key="1">
    <source>
        <dbReference type="SAM" id="MobiDB-lite"/>
    </source>
</evidence>
<protein>
    <recommendedName>
        <fullName evidence="4">PLAC8-domain-containing protein</fullName>
    </recommendedName>
</protein>
<feature type="compositionally biased region" description="Basic and acidic residues" evidence="1">
    <location>
        <begin position="275"/>
        <end position="284"/>
    </location>
</feature>
<organism evidence="2 3">
    <name type="scientific">Coccomyxa subellipsoidea</name>
    <dbReference type="NCBI Taxonomy" id="248742"/>
    <lineage>
        <taxon>Eukaryota</taxon>
        <taxon>Viridiplantae</taxon>
        <taxon>Chlorophyta</taxon>
        <taxon>core chlorophytes</taxon>
        <taxon>Trebouxiophyceae</taxon>
        <taxon>Trebouxiophyceae incertae sedis</taxon>
        <taxon>Coccomyxaceae</taxon>
        <taxon>Coccomyxa</taxon>
    </lineage>
</organism>
<evidence type="ECO:0008006" key="4">
    <source>
        <dbReference type="Google" id="ProtNLM"/>
    </source>
</evidence>
<accession>A0ABR2YB16</accession>
<proteinExistence type="predicted"/>